<dbReference type="InterPro" id="IPR033459">
    <property type="entry name" value="AveC-like"/>
</dbReference>
<feature type="transmembrane region" description="Helical" evidence="2">
    <location>
        <begin position="275"/>
        <end position="292"/>
    </location>
</feature>
<name>A0A7K1V2S3_9NOCA</name>
<evidence type="ECO:0000256" key="2">
    <source>
        <dbReference type="SAM" id="Phobius"/>
    </source>
</evidence>
<feature type="transmembrane region" description="Helical" evidence="2">
    <location>
        <begin position="190"/>
        <end position="213"/>
    </location>
</feature>
<keyword evidence="2" id="KW-1133">Transmembrane helix</keyword>
<dbReference type="AlphaFoldDB" id="A0A7K1V2S3"/>
<dbReference type="RefSeq" id="WP_157390379.1">
    <property type="nucleotide sequence ID" value="NZ_WRPP01000005.1"/>
</dbReference>
<feature type="transmembrane region" description="Helical" evidence="2">
    <location>
        <begin position="225"/>
        <end position="255"/>
    </location>
</feature>
<reference evidence="3 4" key="1">
    <citation type="submission" date="2019-12" db="EMBL/GenBank/DDBJ databases">
        <title>Nocardia sp. nov. ET3-3 isolated from soil.</title>
        <authorList>
            <person name="Kanchanasin P."/>
            <person name="Tanasupawat S."/>
            <person name="Yuki M."/>
            <person name="Kudo T."/>
        </authorList>
    </citation>
    <scope>NUCLEOTIDE SEQUENCE [LARGE SCALE GENOMIC DNA]</scope>
    <source>
        <strain evidence="3 4">ET3-3</strain>
    </source>
</reference>
<organism evidence="3 4">
    <name type="scientific">Nocardia terrae</name>
    <dbReference type="NCBI Taxonomy" id="2675851"/>
    <lineage>
        <taxon>Bacteria</taxon>
        <taxon>Bacillati</taxon>
        <taxon>Actinomycetota</taxon>
        <taxon>Actinomycetes</taxon>
        <taxon>Mycobacteriales</taxon>
        <taxon>Nocardiaceae</taxon>
        <taxon>Nocardia</taxon>
    </lineage>
</organism>
<gene>
    <name evidence="3" type="ORF">GPX89_26630</name>
</gene>
<keyword evidence="2" id="KW-0812">Transmembrane</keyword>
<protein>
    <submittedName>
        <fullName evidence="3">Spirocyclase AveC family protein</fullName>
    </submittedName>
</protein>
<feature type="transmembrane region" description="Helical" evidence="2">
    <location>
        <begin position="130"/>
        <end position="146"/>
    </location>
</feature>
<comment type="caution">
    <text evidence="3">The sequence shown here is derived from an EMBL/GenBank/DDBJ whole genome shotgun (WGS) entry which is preliminary data.</text>
</comment>
<accession>A0A7K1V2S3</accession>
<sequence length="417" mass="46585">MASHRIRDIDAPGAASCTDQLRRVIAVATEASPGRHALPGERSTDDAVTQRPNLPVNIWAFFGALIVAFEVFVLIRWVSGPFFVRVPAGPSDPPTWMKVILTAWQVASIPATLSLLYWFVIRPWWRERHIGIDGLLVIAFLTMWFQDPISSYGGHWFTYNTWMFNRGSWVNSIPGWNSFGRPGAMLSEPILFTPFAYCYIFVIVMFFGSWLMRKVQARFPQMSKLGLMGVCYVVMFFVDVVLEGLLWLPMGIFAYQGGHWGIFADTYHKYPLHEGLTIGATFAGVACLRYFTNDKGQMLVERGAEEIRGGNVKRTVVRALATIAAVQGLFFITYNVPNFWVGMHSTAWPVDLQKRSYFTSGICGEGTGRACPGPAVPLNRNDNSNPERGGAPYLGSDGKLVVPPDTHLPSTVPFERK</sequence>
<keyword evidence="2" id="KW-0472">Membrane</keyword>
<evidence type="ECO:0000313" key="3">
    <source>
        <dbReference type="EMBL" id="MVU80817.1"/>
    </source>
</evidence>
<proteinExistence type="predicted"/>
<evidence type="ECO:0000256" key="1">
    <source>
        <dbReference type="SAM" id="MobiDB-lite"/>
    </source>
</evidence>
<feature type="region of interest" description="Disordered" evidence="1">
    <location>
        <begin position="374"/>
        <end position="417"/>
    </location>
</feature>
<feature type="transmembrane region" description="Helical" evidence="2">
    <location>
        <begin position="99"/>
        <end position="118"/>
    </location>
</feature>
<evidence type="ECO:0000313" key="4">
    <source>
        <dbReference type="Proteomes" id="UP000466794"/>
    </source>
</evidence>
<keyword evidence="4" id="KW-1185">Reference proteome</keyword>
<dbReference type="EMBL" id="WRPP01000005">
    <property type="protein sequence ID" value="MVU80817.1"/>
    <property type="molecule type" value="Genomic_DNA"/>
</dbReference>
<dbReference type="Pfam" id="PF17198">
    <property type="entry name" value="AveC_like"/>
    <property type="match status" value="1"/>
</dbReference>
<dbReference type="Proteomes" id="UP000466794">
    <property type="component" value="Unassembled WGS sequence"/>
</dbReference>
<feature type="transmembrane region" description="Helical" evidence="2">
    <location>
        <begin position="58"/>
        <end position="79"/>
    </location>
</feature>